<dbReference type="PRINTS" id="PR00039">
    <property type="entry name" value="HTHLYSR"/>
</dbReference>
<reference evidence="7 8" key="1">
    <citation type="submission" date="2021-05" db="EMBL/GenBank/DDBJ databases">
        <title>Draft Whole Genome Sequencing Of Biosensor Chromobacterium violaceum Strain CV026 Reveals A Regulatory RNA In Chromobacterium violaceum Phenotype Regulatory Network.</title>
        <authorList>
            <person name="Hong K.W."/>
            <person name="Chan K.G."/>
            <person name="Chang C.-Y."/>
        </authorList>
    </citation>
    <scope>NUCLEOTIDE SEQUENCE [LARGE SCALE GENOMIC DNA]</scope>
    <source>
        <strain evidence="7 8">ATCC 31532</strain>
    </source>
</reference>
<comment type="similarity">
    <text evidence="1">Belongs to the LysR transcriptional regulatory family.</text>
</comment>
<dbReference type="InterPro" id="IPR005119">
    <property type="entry name" value="LysR_subst-bd"/>
</dbReference>
<gene>
    <name evidence="7" type="ORF">KIF53_12255</name>
</gene>
<organism evidence="7 8">
    <name type="scientific">Chromobacterium subtsugae</name>
    <dbReference type="NCBI Taxonomy" id="251747"/>
    <lineage>
        <taxon>Bacteria</taxon>
        <taxon>Pseudomonadati</taxon>
        <taxon>Pseudomonadota</taxon>
        <taxon>Betaproteobacteria</taxon>
        <taxon>Neisseriales</taxon>
        <taxon>Chromobacteriaceae</taxon>
        <taxon>Chromobacterium</taxon>
    </lineage>
</organism>
<dbReference type="InterPro" id="IPR036388">
    <property type="entry name" value="WH-like_DNA-bd_sf"/>
</dbReference>
<dbReference type="PROSITE" id="PS50931">
    <property type="entry name" value="HTH_LYSR"/>
    <property type="match status" value="1"/>
</dbReference>
<evidence type="ECO:0000256" key="5">
    <source>
        <dbReference type="SAM" id="MobiDB-lite"/>
    </source>
</evidence>
<feature type="region of interest" description="Disordered" evidence="5">
    <location>
        <begin position="292"/>
        <end position="315"/>
    </location>
</feature>
<dbReference type="InterPro" id="IPR000847">
    <property type="entry name" value="LysR_HTH_N"/>
</dbReference>
<name>A0ABS7FFX1_9NEIS</name>
<dbReference type="PANTHER" id="PTHR30537:SF5">
    <property type="entry name" value="HTH-TYPE TRANSCRIPTIONAL ACTIVATOR TTDR-RELATED"/>
    <property type="match status" value="1"/>
</dbReference>
<dbReference type="Gene3D" id="1.10.10.10">
    <property type="entry name" value="Winged helix-like DNA-binding domain superfamily/Winged helix DNA-binding domain"/>
    <property type="match status" value="1"/>
</dbReference>
<feature type="domain" description="HTH lysR-type" evidence="6">
    <location>
        <begin position="2"/>
        <end position="59"/>
    </location>
</feature>
<accession>A0ABS7FFX1</accession>
<evidence type="ECO:0000256" key="2">
    <source>
        <dbReference type="ARBA" id="ARBA00023015"/>
    </source>
</evidence>
<dbReference type="PANTHER" id="PTHR30537">
    <property type="entry name" value="HTH-TYPE TRANSCRIPTIONAL REGULATOR"/>
    <property type="match status" value="1"/>
</dbReference>
<dbReference type="GeneID" id="89684134"/>
<keyword evidence="3" id="KW-0238">DNA-binding</keyword>
<sequence>MLSTESLITFIAIMDCGSFTAAAEQLGVTASNVSRSLAQLEKQLGVRLLTRTTRRLELTEEGAWLLERARAIAQSLDDAEQQLQAAAARPSGLVRVNAAIPVLNHLLAPLLAGFQARYPDIRLELTGAEAVVDLIEERADLAIRVGPLADSTLNARLLCESPLRIVAAPGYLRQRGHPRSAADLPGHRLLGFTSPATLNLWPLGARGLKVSPSPAASSGATLRALALQGCGIACLADFLVGPDIAAGRLADIRLPEQQDWKQPIWAVFYKQGRPQPRVACLVDYLAAALAEPAGGSPPASQHAAAAANPSPAHPT</sequence>
<dbReference type="Proteomes" id="UP000711178">
    <property type="component" value="Unassembled WGS sequence"/>
</dbReference>
<evidence type="ECO:0000256" key="3">
    <source>
        <dbReference type="ARBA" id="ARBA00023125"/>
    </source>
</evidence>
<protein>
    <submittedName>
        <fullName evidence="7">LysR family transcriptional regulator</fullName>
    </submittedName>
</protein>
<keyword evidence="8" id="KW-1185">Reference proteome</keyword>
<comment type="caution">
    <text evidence="7">The sequence shown here is derived from an EMBL/GenBank/DDBJ whole genome shotgun (WGS) entry which is preliminary data.</text>
</comment>
<evidence type="ECO:0000259" key="6">
    <source>
        <dbReference type="PROSITE" id="PS50931"/>
    </source>
</evidence>
<dbReference type="Pfam" id="PF03466">
    <property type="entry name" value="LysR_substrate"/>
    <property type="match status" value="1"/>
</dbReference>
<evidence type="ECO:0000313" key="8">
    <source>
        <dbReference type="Proteomes" id="UP000711178"/>
    </source>
</evidence>
<dbReference type="SUPFAM" id="SSF46785">
    <property type="entry name" value="Winged helix' DNA-binding domain"/>
    <property type="match status" value="1"/>
</dbReference>
<evidence type="ECO:0000256" key="1">
    <source>
        <dbReference type="ARBA" id="ARBA00009437"/>
    </source>
</evidence>
<keyword evidence="4" id="KW-0804">Transcription</keyword>
<dbReference type="InterPro" id="IPR058163">
    <property type="entry name" value="LysR-type_TF_proteobact-type"/>
</dbReference>
<dbReference type="SUPFAM" id="SSF53850">
    <property type="entry name" value="Periplasmic binding protein-like II"/>
    <property type="match status" value="1"/>
</dbReference>
<keyword evidence="2" id="KW-0805">Transcription regulation</keyword>
<evidence type="ECO:0000256" key="4">
    <source>
        <dbReference type="ARBA" id="ARBA00023163"/>
    </source>
</evidence>
<dbReference type="EMBL" id="JAHDTB010000009">
    <property type="protein sequence ID" value="MBW8288400.1"/>
    <property type="molecule type" value="Genomic_DNA"/>
</dbReference>
<dbReference type="Pfam" id="PF00126">
    <property type="entry name" value="HTH_1"/>
    <property type="match status" value="1"/>
</dbReference>
<proteinExistence type="inferred from homology"/>
<dbReference type="RefSeq" id="WP_043581003.1">
    <property type="nucleotide sequence ID" value="NZ_CP142381.1"/>
</dbReference>
<evidence type="ECO:0000313" key="7">
    <source>
        <dbReference type="EMBL" id="MBW8288400.1"/>
    </source>
</evidence>
<dbReference type="Gene3D" id="3.40.190.10">
    <property type="entry name" value="Periplasmic binding protein-like II"/>
    <property type="match status" value="2"/>
</dbReference>
<dbReference type="InterPro" id="IPR036390">
    <property type="entry name" value="WH_DNA-bd_sf"/>
</dbReference>